<accession>A0A811BNY5</accession>
<organism evidence="2 3">
    <name type="scientific">Pandoravirus japonicus</name>
    <dbReference type="NCBI Taxonomy" id="2823154"/>
    <lineage>
        <taxon>Viruses</taxon>
        <taxon>Pandoravirus</taxon>
    </lineage>
</organism>
<name>A0A811BNY5_9VIRU</name>
<reference evidence="2" key="1">
    <citation type="submission" date="2021-04" db="EMBL/GenBank/DDBJ databases">
        <title>Draft Genome Sequence of Pandoravirus japonicus, Isolated from the Sabaishi River of Niigata, Japan.</title>
        <authorList>
            <person name="Hosokawa N."/>
            <person name="Takahashi H."/>
            <person name="Aoki K."/>
            <person name="Takemura M."/>
        </authorList>
    </citation>
    <scope>NUCLEOTIDE SEQUENCE</scope>
</reference>
<sequence>MKKHTPPTENRALHWSTRTGPKRDGTKRGEMSTGTRSAIRQGRRRWKKNIFYPLFGLGRHSLPSSSVARVFFLRRHHPTPKDG</sequence>
<feature type="compositionally biased region" description="Basic and acidic residues" evidence="1">
    <location>
        <begin position="21"/>
        <end position="30"/>
    </location>
</feature>
<evidence type="ECO:0000256" key="1">
    <source>
        <dbReference type="SAM" id="MobiDB-lite"/>
    </source>
</evidence>
<evidence type="ECO:0000313" key="2">
    <source>
        <dbReference type="EMBL" id="BCU02676.1"/>
    </source>
</evidence>
<dbReference type="Proteomes" id="UP001253637">
    <property type="component" value="Segment"/>
</dbReference>
<feature type="region of interest" description="Disordered" evidence="1">
    <location>
        <begin position="1"/>
        <end position="41"/>
    </location>
</feature>
<protein>
    <submittedName>
        <fullName evidence="2">Uncharacterized protein</fullName>
    </submittedName>
</protein>
<evidence type="ECO:0000313" key="3">
    <source>
        <dbReference type="Proteomes" id="UP001253637"/>
    </source>
</evidence>
<proteinExistence type="predicted"/>
<dbReference type="EMBL" id="LC625835">
    <property type="protein sequence ID" value="BCU02676.1"/>
    <property type="molecule type" value="Genomic_DNA"/>
</dbReference>